<feature type="coiled-coil region" evidence="1">
    <location>
        <begin position="92"/>
        <end position="119"/>
    </location>
</feature>
<evidence type="ECO:0000313" key="3">
    <source>
        <dbReference type="Proteomes" id="UP000034071"/>
    </source>
</evidence>
<sequence length="124" mass="14041">MAFPVNPFVCSIDPDSDECRESKRFFRELFEAMYIARFLPKLPIPRPIPDPPPFLGDPSPQPSLEAFHTVISAELLAHALKDPTPTPMLKALKETNLQYEVAKNLLQQFEHAAKSLKQELKQLG</sequence>
<dbReference type="Proteomes" id="UP000034071">
    <property type="component" value="Chromosome"/>
</dbReference>
<keyword evidence="3" id="KW-1185">Reference proteome</keyword>
<protein>
    <submittedName>
        <fullName evidence="2">Uncharacterized protein</fullName>
    </submittedName>
</protein>
<gene>
    <name evidence="2" type="ORF">TQ33_0099</name>
</gene>
<dbReference type="PATRIC" id="fig|914150.5.peg.100"/>
<dbReference type="AlphaFoldDB" id="A0A0F6RBF0"/>
<evidence type="ECO:0000256" key="1">
    <source>
        <dbReference type="SAM" id="Coils"/>
    </source>
</evidence>
<dbReference type="KEGG" id="kge:TQ33_0099"/>
<dbReference type="HOGENOM" id="CLU_2000830_0_0_6"/>
<proteinExistence type="predicted"/>
<dbReference type="RefSeq" id="WP_046560324.1">
    <property type="nucleotide sequence ID" value="NZ_CP010975.1"/>
</dbReference>
<keyword evidence="1" id="KW-0175">Coiled coil</keyword>
<reference evidence="2 3" key="1">
    <citation type="submission" date="2015-02" db="EMBL/GenBank/DDBJ databases">
        <title>Complete genome sequence of Kangiella geojedonensis strain YCS-5T.</title>
        <authorList>
            <person name="Kim K.M."/>
        </authorList>
    </citation>
    <scope>NUCLEOTIDE SEQUENCE [LARGE SCALE GENOMIC DNA]</scope>
    <source>
        <strain evidence="2 3">YCS-5</strain>
    </source>
</reference>
<organism evidence="2 3">
    <name type="scientific">Kangiella geojedonensis</name>
    <dbReference type="NCBI Taxonomy" id="914150"/>
    <lineage>
        <taxon>Bacteria</taxon>
        <taxon>Pseudomonadati</taxon>
        <taxon>Pseudomonadota</taxon>
        <taxon>Gammaproteobacteria</taxon>
        <taxon>Kangiellales</taxon>
        <taxon>Kangiellaceae</taxon>
        <taxon>Kangiella</taxon>
    </lineage>
</organism>
<accession>A0A0F6RBF0</accession>
<dbReference type="EMBL" id="CP010975">
    <property type="protein sequence ID" value="AKE51091.1"/>
    <property type="molecule type" value="Genomic_DNA"/>
</dbReference>
<evidence type="ECO:0000313" key="2">
    <source>
        <dbReference type="EMBL" id="AKE51091.1"/>
    </source>
</evidence>
<name>A0A0F6RBF0_9GAMM</name>